<proteinExistence type="predicted"/>
<evidence type="ECO:0000313" key="1">
    <source>
        <dbReference type="EMBL" id="RIW10189.1"/>
    </source>
</evidence>
<name>A0A8B3DD08_VIBHA</name>
<reference evidence="1 2" key="1">
    <citation type="submission" date="2018-08" db="EMBL/GenBank/DDBJ databases">
        <title>Vibrio harveyi strains pathogenic to white snook Centropomus viridis Lockington (1877) and potential probiotic bacteria.</title>
        <authorList>
            <person name="Soto-Rodriguez S."/>
            <person name="Gomez-Gil B."/>
            <person name="Lozano-Olvera R."/>
        </authorList>
    </citation>
    <scope>NUCLEOTIDE SEQUENCE [LARGE SCALE GENOMIC DNA]</scope>
    <source>
        <strain evidence="1 2">CAIM 1508</strain>
    </source>
</reference>
<organism evidence="1 2">
    <name type="scientific">Vibrio harveyi</name>
    <name type="common">Beneckea harveyi</name>
    <dbReference type="NCBI Taxonomy" id="669"/>
    <lineage>
        <taxon>Bacteria</taxon>
        <taxon>Pseudomonadati</taxon>
        <taxon>Pseudomonadota</taxon>
        <taxon>Gammaproteobacteria</taxon>
        <taxon>Vibrionales</taxon>
        <taxon>Vibrionaceae</taxon>
        <taxon>Vibrio</taxon>
    </lineage>
</organism>
<evidence type="ECO:0000313" key="2">
    <source>
        <dbReference type="Proteomes" id="UP000253437"/>
    </source>
</evidence>
<gene>
    <name evidence="1" type="ORF">DS957_017405</name>
</gene>
<comment type="caution">
    <text evidence="1">The sequence shown here is derived from an EMBL/GenBank/DDBJ whole genome shotgun (WGS) entry which is preliminary data.</text>
</comment>
<dbReference type="EMBL" id="QOUW02000075">
    <property type="protein sequence ID" value="RIW10189.1"/>
    <property type="molecule type" value="Genomic_DNA"/>
</dbReference>
<accession>A0A8B3DD08</accession>
<sequence>MIGMIAISNGKSILGKKRLFIFYNLKTPQRGAKTTRTLRAQTIPMLRIQFGNNRHHAKVCKRGVCDAACYG</sequence>
<protein>
    <submittedName>
        <fullName evidence="1">Uncharacterized protein</fullName>
    </submittedName>
</protein>
<dbReference type="AlphaFoldDB" id="A0A8B3DD08"/>
<dbReference type="Proteomes" id="UP000253437">
    <property type="component" value="Unassembled WGS sequence"/>
</dbReference>